<keyword evidence="2" id="KW-1185">Reference proteome</keyword>
<comment type="caution">
    <text evidence="1">The sequence shown here is derived from an EMBL/GenBank/DDBJ whole genome shotgun (WGS) entry which is preliminary data.</text>
</comment>
<reference evidence="1" key="1">
    <citation type="submission" date="2022-04" db="EMBL/GenBank/DDBJ databases">
        <title>Genome of the entomopathogenic fungus Entomophthora muscae.</title>
        <authorList>
            <person name="Elya C."/>
            <person name="Lovett B.R."/>
            <person name="Lee E."/>
            <person name="Macias A.M."/>
            <person name="Hajek A.E."/>
            <person name="De Bivort B.L."/>
            <person name="Kasson M.T."/>
            <person name="De Fine Licht H.H."/>
            <person name="Stajich J.E."/>
        </authorList>
    </citation>
    <scope>NUCLEOTIDE SEQUENCE</scope>
    <source>
        <strain evidence="1">Berkeley</strain>
    </source>
</reference>
<protein>
    <submittedName>
        <fullName evidence="1">Uncharacterized protein</fullName>
    </submittedName>
</protein>
<gene>
    <name evidence="1" type="ORF">DSO57_1030077</name>
</gene>
<evidence type="ECO:0000313" key="1">
    <source>
        <dbReference type="EMBL" id="KAJ9052843.1"/>
    </source>
</evidence>
<name>A0ACC2RS42_9FUNG</name>
<dbReference type="Proteomes" id="UP001165960">
    <property type="component" value="Unassembled WGS sequence"/>
</dbReference>
<accession>A0ACC2RS42</accession>
<sequence length="272" mass="29924">MINWESDCLIVQLGTQLLAGANNSCGTLACCSQTYGQDAPANTLPPGPSAQFLSHFESITGNDKTRPLVTQKANYSSVSISSEGVIYFCTYLQIHYTIQLCLSVPPGSAPVHLVTPAWTLDLEFYHSHHLDLSPGCYRGQMPPIMKEISTTPPLPNMPPVQAFSKLGFIYITVLRLANQVMTHTRSWHLRITTANQLIRVIPQCTWPSRPNLPLLWGFNQAPVWGVATFAVWADSLGPIRRGKGPFSAMANLALWGIIEQCHKRKGGCCNTC</sequence>
<proteinExistence type="predicted"/>
<evidence type="ECO:0000313" key="2">
    <source>
        <dbReference type="Proteomes" id="UP001165960"/>
    </source>
</evidence>
<organism evidence="1 2">
    <name type="scientific">Entomophthora muscae</name>
    <dbReference type="NCBI Taxonomy" id="34485"/>
    <lineage>
        <taxon>Eukaryota</taxon>
        <taxon>Fungi</taxon>
        <taxon>Fungi incertae sedis</taxon>
        <taxon>Zoopagomycota</taxon>
        <taxon>Entomophthoromycotina</taxon>
        <taxon>Entomophthoromycetes</taxon>
        <taxon>Entomophthorales</taxon>
        <taxon>Entomophthoraceae</taxon>
        <taxon>Entomophthora</taxon>
    </lineage>
</organism>
<dbReference type="EMBL" id="QTSX02006593">
    <property type="protein sequence ID" value="KAJ9052843.1"/>
    <property type="molecule type" value="Genomic_DNA"/>
</dbReference>